<proteinExistence type="predicted"/>
<dbReference type="AlphaFoldDB" id="X1U392"/>
<comment type="caution">
    <text evidence="1">The sequence shown here is derived from an EMBL/GenBank/DDBJ whole genome shotgun (WGS) entry which is preliminary data.</text>
</comment>
<name>X1U392_9ZZZZ</name>
<evidence type="ECO:0000313" key="1">
    <source>
        <dbReference type="EMBL" id="GAI86784.1"/>
    </source>
</evidence>
<reference evidence="1" key="1">
    <citation type="journal article" date="2014" name="Front. Microbiol.">
        <title>High frequency of phylogenetically diverse reductive dehalogenase-homologous genes in deep subseafloor sedimentary metagenomes.</title>
        <authorList>
            <person name="Kawai M."/>
            <person name="Futagami T."/>
            <person name="Toyoda A."/>
            <person name="Takaki Y."/>
            <person name="Nishi S."/>
            <person name="Hori S."/>
            <person name="Arai W."/>
            <person name="Tsubouchi T."/>
            <person name="Morono Y."/>
            <person name="Uchiyama I."/>
            <person name="Ito T."/>
            <person name="Fujiyama A."/>
            <person name="Inagaki F."/>
            <person name="Takami H."/>
        </authorList>
    </citation>
    <scope>NUCLEOTIDE SEQUENCE</scope>
    <source>
        <strain evidence="1">Expedition CK06-06</strain>
    </source>
</reference>
<sequence length="79" mass="9549">MKYQLKIYYRTEHTKEVSEWVGRILADWGPNGKQLEICRTFEFRTDEPLSQDVKDRLVALKEDWMEKVELEEITEQEAK</sequence>
<gene>
    <name evidence="1" type="ORF">S12H4_17750</name>
</gene>
<protein>
    <submittedName>
        <fullName evidence="1">Uncharacterized protein</fullName>
    </submittedName>
</protein>
<accession>X1U392</accession>
<dbReference type="EMBL" id="BARW01008707">
    <property type="protein sequence ID" value="GAI86784.1"/>
    <property type="molecule type" value="Genomic_DNA"/>
</dbReference>
<organism evidence="1">
    <name type="scientific">marine sediment metagenome</name>
    <dbReference type="NCBI Taxonomy" id="412755"/>
    <lineage>
        <taxon>unclassified sequences</taxon>
        <taxon>metagenomes</taxon>
        <taxon>ecological metagenomes</taxon>
    </lineage>
</organism>